<dbReference type="OMA" id="RFSEICC"/>
<dbReference type="PANTHER" id="PTHR33227:SF15">
    <property type="entry name" value="STIGMA-SPECIFIC STIG1-LIKE PROTEIN 1"/>
    <property type="match status" value="1"/>
</dbReference>
<name>A0A200PYY2_MACCD</name>
<proteinExistence type="inferred from homology"/>
<protein>
    <submittedName>
        <fullName evidence="4">Stigma-specific protein Stig1</fullName>
    </submittedName>
</protein>
<evidence type="ECO:0000313" key="4">
    <source>
        <dbReference type="EMBL" id="OVA03411.1"/>
    </source>
</evidence>
<keyword evidence="5" id="KW-1185">Reference proteome</keyword>
<dbReference type="Pfam" id="PF04885">
    <property type="entry name" value="Stig1"/>
    <property type="match status" value="1"/>
</dbReference>
<dbReference type="AlphaFoldDB" id="A0A200PYY2"/>
<keyword evidence="2 3" id="KW-0732">Signal</keyword>
<evidence type="ECO:0000256" key="2">
    <source>
        <dbReference type="ARBA" id="ARBA00022729"/>
    </source>
</evidence>
<organism evidence="4 5">
    <name type="scientific">Macleaya cordata</name>
    <name type="common">Five-seeded plume-poppy</name>
    <name type="synonym">Bocconia cordata</name>
    <dbReference type="NCBI Taxonomy" id="56857"/>
    <lineage>
        <taxon>Eukaryota</taxon>
        <taxon>Viridiplantae</taxon>
        <taxon>Streptophyta</taxon>
        <taxon>Embryophyta</taxon>
        <taxon>Tracheophyta</taxon>
        <taxon>Spermatophyta</taxon>
        <taxon>Magnoliopsida</taxon>
        <taxon>Ranunculales</taxon>
        <taxon>Papaveraceae</taxon>
        <taxon>Papaveroideae</taxon>
        <taxon>Macleaya</taxon>
    </lineage>
</organism>
<sequence length="151" mass="17037">MKLIKLYLIVVVLAMASVLSIHAKSHVDKEDEDQIHVLHDQSQENFSLRRLSHYFHAHRKPVSHHNNKNCNKFPMICQAKGSPGPHCCKKKCVNVLKDRQNCGLCGKKCKYTEICCRGKCVNPSFDKRHCGGCSNRCNGDGFCAFGLCNYA</sequence>
<dbReference type="EMBL" id="MVGT01003688">
    <property type="protein sequence ID" value="OVA03411.1"/>
    <property type="molecule type" value="Genomic_DNA"/>
</dbReference>
<evidence type="ECO:0000256" key="1">
    <source>
        <dbReference type="ARBA" id="ARBA00006010"/>
    </source>
</evidence>
<reference evidence="4 5" key="1">
    <citation type="journal article" date="2017" name="Mol. Plant">
        <title>The Genome of Medicinal Plant Macleaya cordata Provides New Insights into Benzylisoquinoline Alkaloids Metabolism.</title>
        <authorList>
            <person name="Liu X."/>
            <person name="Liu Y."/>
            <person name="Huang P."/>
            <person name="Ma Y."/>
            <person name="Qing Z."/>
            <person name="Tang Q."/>
            <person name="Cao H."/>
            <person name="Cheng P."/>
            <person name="Zheng Y."/>
            <person name="Yuan Z."/>
            <person name="Zhou Y."/>
            <person name="Liu J."/>
            <person name="Tang Z."/>
            <person name="Zhuo Y."/>
            <person name="Zhang Y."/>
            <person name="Yu L."/>
            <person name="Huang J."/>
            <person name="Yang P."/>
            <person name="Peng Q."/>
            <person name="Zhang J."/>
            <person name="Jiang W."/>
            <person name="Zhang Z."/>
            <person name="Lin K."/>
            <person name="Ro D.K."/>
            <person name="Chen X."/>
            <person name="Xiong X."/>
            <person name="Shang Y."/>
            <person name="Huang S."/>
            <person name="Zeng J."/>
        </authorList>
    </citation>
    <scope>NUCLEOTIDE SEQUENCE [LARGE SCALE GENOMIC DNA]</scope>
    <source>
        <strain evidence="5">cv. BLH2017</strain>
        <tissue evidence="4">Root</tissue>
    </source>
</reference>
<evidence type="ECO:0000256" key="3">
    <source>
        <dbReference type="SAM" id="SignalP"/>
    </source>
</evidence>
<dbReference type="InterPro" id="IPR006969">
    <property type="entry name" value="Stig-like"/>
</dbReference>
<evidence type="ECO:0000313" key="5">
    <source>
        <dbReference type="Proteomes" id="UP000195402"/>
    </source>
</evidence>
<comment type="similarity">
    <text evidence="1">Belongs to the STIG1 family.</text>
</comment>
<dbReference type="InParanoid" id="A0A200PYY2"/>
<gene>
    <name evidence="4" type="ORF">BVC80_205g47</name>
</gene>
<dbReference type="OrthoDB" id="5421723at2759"/>
<dbReference type="Proteomes" id="UP000195402">
    <property type="component" value="Unassembled WGS sequence"/>
</dbReference>
<comment type="caution">
    <text evidence="4">The sequence shown here is derived from an EMBL/GenBank/DDBJ whole genome shotgun (WGS) entry which is preliminary data.</text>
</comment>
<dbReference type="PANTHER" id="PTHR33227">
    <property type="entry name" value="STIGMA-SPECIFIC STIG1-LIKE PROTEIN 3"/>
    <property type="match status" value="1"/>
</dbReference>
<feature type="chain" id="PRO_5012351855" evidence="3">
    <location>
        <begin position="24"/>
        <end position="151"/>
    </location>
</feature>
<feature type="signal peptide" evidence="3">
    <location>
        <begin position="1"/>
        <end position="23"/>
    </location>
</feature>
<accession>A0A200PYY2</accession>